<evidence type="ECO:0000313" key="7">
    <source>
        <dbReference type="EMBL" id="CAH1108129.1"/>
    </source>
</evidence>
<proteinExistence type="predicted"/>
<keyword evidence="2" id="KW-1003">Cell membrane</keyword>
<dbReference type="Pfam" id="PF08395">
    <property type="entry name" value="7tm_7"/>
    <property type="match status" value="1"/>
</dbReference>
<evidence type="ECO:0000256" key="2">
    <source>
        <dbReference type="ARBA" id="ARBA00022475"/>
    </source>
</evidence>
<keyword evidence="4 6" id="KW-1133">Transmembrane helix</keyword>
<keyword evidence="3 6" id="KW-0812">Transmembrane</keyword>
<evidence type="ECO:0000256" key="3">
    <source>
        <dbReference type="ARBA" id="ARBA00022692"/>
    </source>
</evidence>
<organism evidence="7 8">
    <name type="scientific">Psylliodes chrysocephalus</name>
    <dbReference type="NCBI Taxonomy" id="3402493"/>
    <lineage>
        <taxon>Eukaryota</taxon>
        <taxon>Metazoa</taxon>
        <taxon>Ecdysozoa</taxon>
        <taxon>Arthropoda</taxon>
        <taxon>Hexapoda</taxon>
        <taxon>Insecta</taxon>
        <taxon>Pterygota</taxon>
        <taxon>Neoptera</taxon>
        <taxon>Endopterygota</taxon>
        <taxon>Coleoptera</taxon>
        <taxon>Polyphaga</taxon>
        <taxon>Cucujiformia</taxon>
        <taxon>Chrysomeloidea</taxon>
        <taxon>Chrysomelidae</taxon>
        <taxon>Galerucinae</taxon>
        <taxon>Alticini</taxon>
        <taxon>Psylliodes</taxon>
    </lineage>
</organism>
<evidence type="ECO:0000256" key="6">
    <source>
        <dbReference type="SAM" id="Phobius"/>
    </source>
</evidence>
<gene>
    <name evidence="7" type="ORF">PSYICH_LOCUS9539</name>
</gene>
<dbReference type="GO" id="GO:0005886">
    <property type="term" value="C:plasma membrane"/>
    <property type="evidence" value="ECO:0007669"/>
    <property type="project" value="UniProtKB-SubCell"/>
</dbReference>
<keyword evidence="8" id="KW-1185">Reference proteome</keyword>
<dbReference type="Proteomes" id="UP001153636">
    <property type="component" value="Chromosome 3"/>
</dbReference>
<feature type="transmembrane region" description="Helical" evidence="6">
    <location>
        <begin position="73"/>
        <end position="94"/>
    </location>
</feature>
<comment type="subcellular location">
    <subcellularLocation>
        <location evidence="1">Cell membrane</location>
        <topology evidence="1">Multi-pass membrane protein</topology>
    </subcellularLocation>
</comment>
<evidence type="ECO:0000256" key="1">
    <source>
        <dbReference type="ARBA" id="ARBA00004651"/>
    </source>
</evidence>
<dbReference type="AlphaFoldDB" id="A0A9P0D068"/>
<evidence type="ECO:0000313" key="8">
    <source>
        <dbReference type="Proteomes" id="UP001153636"/>
    </source>
</evidence>
<reference evidence="7" key="1">
    <citation type="submission" date="2022-01" db="EMBL/GenBank/DDBJ databases">
        <authorList>
            <person name="King R."/>
        </authorList>
    </citation>
    <scope>NUCLEOTIDE SEQUENCE</scope>
</reference>
<dbReference type="OrthoDB" id="5795306at2759"/>
<protein>
    <recommendedName>
        <fullName evidence="9">Gustatory receptor</fullName>
    </recommendedName>
</protein>
<evidence type="ECO:0000256" key="5">
    <source>
        <dbReference type="ARBA" id="ARBA00023136"/>
    </source>
</evidence>
<sequence length="100" mass="11227">MIPILHRSVNVITLTNKCDKIEKNSAEFVVTCHLLQQGMPKSIVRDELLYLANYAEKISPKCSAAGFFIINRFILGALFSSVTTYLIICIQFNISESQNS</sequence>
<dbReference type="InterPro" id="IPR013604">
    <property type="entry name" value="7TM_chemorcpt"/>
</dbReference>
<accession>A0A9P0D068</accession>
<name>A0A9P0D068_9CUCU</name>
<evidence type="ECO:0008006" key="9">
    <source>
        <dbReference type="Google" id="ProtNLM"/>
    </source>
</evidence>
<dbReference type="GO" id="GO:0050909">
    <property type="term" value="P:sensory perception of taste"/>
    <property type="evidence" value="ECO:0007669"/>
    <property type="project" value="InterPro"/>
</dbReference>
<dbReference type="EMBL" id="OV651815">
    <property type="protein sequence ID" value="CAH1108129.1"/>
    <property type="molecule type" value="Genomic_DNA"/>
</dbReference>
<evidence type="ECO:0000256" key="4">
    <source>
        <dbReference type="ARBA" id="ARBA00022989"/>
    </source>
</evidence>
<keyword evidence="5 6" id="KW-0472">Membrane</keyword>